<dbReference type="GO" id="GO:0005096">
    <property type="term" value="F:GTPase activator activity"/>
    <property type="evidence" value="ECO:0007669"/>
    <property type="project" value="UniProtKB-KW"/>
</dbReference>
<dbReference type="AlphaFoldDB" id="A0A9Q0E0W4"/>
<keyword evidence="14" id="KW-1185">Reference proteome</keyword>
<dbReference type="GO" id="GO:0004364">
    <property type="term" value="F:glutathione transferase activity"/>
    <property type="evidence" value="ECO:0007669"/>
    <property type="project" value="UniProtKB-EC"/>
</dbReference>
<evidence type="ECO:0000256" key="3">
    <source>
        <dbReference type="ARBA" id="ARBA00022468"/>
    </source>
</evidence>
<gene>
    <name evidence="13" type="ORF">NHX12_001533</name>
</gene>
<evidence type="ECO:0000256" key="1">
    <source>
        <dbReference type="ARBA" id="ARBA00006494"/>
    </source>
</evidence>
<evidence type="ECO:0000256" key="9">
    <source>
        <dbReference type="ARBA" id="ARBA00082109"/>
    </source>
</evidence>
<dbReference type="InterPro" id="IPR000331">
    <property type="entry name" value="Rap/Ran_GAP_dom"/>
</dbReference>
<name>A0A9Q0E0W4_9TELE</name>
<dbReference type="Pfam" id="PF02145">
    <property type="entry name" value="Rap_GAP"/>
    <property type="match status" value="1"/>
</dbReference>
<dbReference type="SUPFAM" id="SSF52833">
    <property type="entry name" value="Thioredoxin-like"/>
    <property type="match status" value="1"/>
</dbReference>
<evidence type="ECO:0000256" key="11">
    <source>
        <dbReference type="SAM" id="MobiDB-lite"/>
    </source>
</evidence>
<comment type="catalytic activity">
    <reaction evidence="5">
        <text>RX + glutathione = an S-substituted glutathione + a halide anion + H(+)</text>
        <dbReference type="Rhea" id="RHEA:16437"/>
        <dbReference type="ChEBI" id="CHEBI:15378"/>
        <dbReference type="ChEBI" id="CHEBI:16042"/>
        <dbReference type="ChEBI" id="CHEBI:17792"/>
        <dbReference type="ChEBI" id="CHEBI:57925"/>
        <dbReference type="ChEBI" id="CHEBI:90779"/>
        <dbReference type="EC" id="2.5.1.18"/>
    </reaction>
</comment>
<dbReference type="FunFam" id="3.40.30.10:FF:000096">
    <property type="entry name" value="Glutathione S-transferase kappa"/>
    <property type="match status" value="1"/>
</dbReference>
<dbReference type="SUPFAM" id="SSF111347">
    <property type="entry name" value="Rap/Ran-GAP"/>
    <property type="match status" value="1"/>
</dbReference>
<evidence type="ECO:0000259" key="12">
    <source>
        <dbReference type="PROSITE" id="PS50085"/>
    </source>
</evidence>
<comment type="caution">
    <text evidence="13">The sequence shown here is derived from an EMBL/GenBank/DDBJ whole genome shotgun (WGS) entry which is preliminary data.</text>
</comment>
<accession>A0A9Q0E0W4</accession>
<evidence type="ECO:0000256" key="8">
    <source>
        <dbReference type="ARBA" id="ARBA00081396"/>
    </source>
</evidence>
<evidence type="ECO:0000256" key="2">
    <source>
        <dbReference type="ARBA" id="ARBA00012452"/>
    </source>
</evidence>
<dbReference type="EMBL" id="JANIIK010000109">
    <property type="protein sequence ID" value="KAJ3598019.1"/>
    <property type="molecule type" value="Genomic_DNA"/>
</dbReference>
<evidence type="ECO:0000313" key="14">
    <source>
        <dbReference type="Proteomes" id="UP001148018"/>
    </source>
</evidence>
<evidence type="ECO:0000256" key="4">
    <source>
        <dbReference type="ARBA" id="ARBA00022679"/>
    </source>
</evidence>
<dbReference type="InterPro" id="IPR036249">
    <property type="entry name" value="Thioredoxin-like_sf"/>
</dbReference>
<feature type="region of interest" description="Disordered" evidence="11">
    <location>
        <begin position="1"/>
        <end position="25"/>
    </location>
</feature>
<dbReference type="InterPro" id="IPR001853">
    <property type="entry name" value="DSBA-like_thioredoxin_dom"/>
</dbReference>
<dbReference type="InterPro" id="IPR035974">
    <property type="entry name" value="Rap/Ran-GAP_sf"/>
</dbReference>
<keyword evidence="3" id="KW-0343">GTPase activation</keyword>
<dbReference type="GO" id="GO:0016491">
    <property type="term" value="F:oxidoreductase activity"/>
    <property type="evidence" value="ECO:0007669"/>
    <property type="project" value="InterPro"/>
</dbReference>
<evidence type="ECO:0000256" key="6">
    <source>
        <dbReference type="ARBA" id="ARBA00073833"/>
    </source>
</evidence>
<dbReference type="Gene3D" id="3.40.50.11210">
    <property type="entry name" value="Rap/Ran-GAP"/>
    <property type="match status" value="1"/>
</dbReference>
<proteinExistence type="inferred from homology"/>
<comment type="similarity">
    <text evidence="1">Belongs to the GST superfamily. Kappa family.</text>
</comment>
<dbReference type="GO" id="GO:0005737">
    <property type="term" value="C:cytoplasm"/>
    <property type="evidence" value="ECO:0007669"/>
    <property type="project" value="TreeGrafter"/>
</dbReference>
<protein>
    <recommendedName>
        <fullName evidence="6">Glutathione S-transferase kappa 1</fullName>
        <ecNumber evidence="2">2.5.1.18</ecNumber>
    </recommendedName>
    <alternativeName>
        <fullName evidence="9">GST 13-13</fullName>
    </alternativeName>
    <alternativeName>
        <fullName evidence="10">GST class-kappa</fullName>
    </alternativeName>
    <alternativeName>
        <fullName evidence="7">GSTK1-1</fullName>
    </alternativeName>
    <alternativeName>
        <fullName evidence="8">Glutathione S-transferase subunit 13</fullName>
    </alternativeName>
</protein>
<sequence>MDEDKRNSKVLSRKTSVTLETRGRPECDRCTGDVLDSPAASNVKPSCSTGSNQRSRLLKIGDELPLIIPPKMGGYWLDPPLEKLIDMSPCTSPPHGPDIACYEVMERDSDAKIYREFFGSRRLCENVTVSQFEVVSYLKITEEDILSNTEESEEFQDFLSILGETVQLQGFTGFRGGLDVSHGQTGDHAVVTSFQGRQVMFHVATKLPFTEADPQQEGKTPFISDVISSHFLHCFLVVRRVRGEEDQKAKGEYQSSLLRQFLLTKLINAEISCYKAERFSRLELRTRSSLLEGLQKELSARSESMLRESSSTALPSCEGLRGVSEGNEYLIHLKMSSKKVVELFFDVVSPYTWLAFEDLDRLAQYFEVPLKPPSNPFEAMFEKGSLSAMRFVAAVQEQQGKLGDKQVELVSRELWRRIWSQDKDITTPESLSEAAMKAGISASEVGELLRLSSTKEIKDKLKNTTKEALNHGAFGFPLIVCHVDGKPEIFFGSDRFELMAHCIGEKWLGPQPEQSAAKL</sequence>
<dbReference type="OrthoDB" id="2499658at2759"/>
<organism evidence="13 14">
    <name type="scientific">Muraenolepis orangiensis</name>
    <name type="common">Patagonian moray cod</name>
    <dbReference type="NCBI Taxonomy" id="630683"/>
    <lineage>
        <taxon>Eukaryota</taxon>
        <taxon>Metazoa</taxon>
        <taxon>Chordata</taxon>
        <taxon>Craniata</taxon>
        <taxon>Vertebrata</taxon>
        <taxon>Euteleostomi</taxon>
        <taxon>Actinopterygii</taxon>
        <taxon>Neopterygii</taxon>
        <taxon>Teleostei</taxon>
        <taxon>Neoteleostei</taxon>
        <taxon>Acanthomorphata</taxon>
        <taxon>Zeiogadaria</taxon>
        <taxon>Gadariae</taxon>
        <taxon>Gadiformes</taxon>
        <taxon>Muraenolepidoidei</taxon>
        <taxon>Muraenolepididae</taxon>
        <taxon>Muraenolepis</taxon>
    </lineage>
</organism>
<dbReference type="PANTHER" id="PTHR15711:SF1">
    <property type="entry name" value="RAP1 GTPASE-ACTIVATING PROTEIN 1-LIKE"/>
    <property type="match status" value="1"/>
</dbReference>
<keyword evidence="4" id="KW-0808">Transferase</keyword>
<dbReference type="GO" id="GO:0051056">
    <property type="term" value="P:regulation of small GTPase mediated signal transduction"/>
    <property type="evidence" value="ECO:0007669"/>
    <property type="project" value="InterPro"/>
</dbReference>
<dbReference type="Pfam" id="PF01323">
    <property type="entry name" value="DSBA"/>
    <property type="match status" value="1"/>
</dbReference>
<dbReference type="InterPro" id="IPR050989">
    <property type="entry name" value="Rap1_Ran_GAP"/>
</dbReference>
<dbReference type="PANTHER" id="PTHR15711">
    <property type="entry name" value="RAP GTPASE-ACTIVATING PROTEIN"/>
    <property type="match status" value="1"/>
</dbReference>
<evidence type="ECO:0000256" key="10">
    <source>
        <dbReference type="ARBA" id="ARBA00083519"/>
    </source>
</evidence>
<dbReference type="EC" id="2.5.1.18" evidence="2"/>
<evidence type="ECO:0000256" key="7">
    <source>
        <dbReference type="ARBA" id="ARBA00080274"/>
    </source>
</evidence>
<dbReference type="Gene3D" id="3.40.30.10">
    <property type="entry name" value="Glutaredoxin"/>
    <property type="match status" value="1"/>
</dbReference>
<dbReference type="Proteomes" id="UP001148018">
    <property type="component" value="Unassembled WGS sequence"/>
</dbReference>
<evidence type="ECO:0000256" key="5">
    <source>
        <dbReference type="ARBA" id="ARBA00047960"/>
    </source>
</evidence>
<dbReference type="PROSITE" id="PS50085">
    <property type="entry name" value="RAPGAP"/>
    <property type="match status" value="1"/>
</dbReference>
<feature type="domain" description="Rap-GAP" evidence="12">
    <location>
        <begin position="115"/>
        <end position="294"/>
    </location>
</feature>
<evidence type="ECO:0000313" key="13">
    <source>
        <dbReference type="EMBL" id="KAJ3598019.1"/>
    </source>
</evidence>
<reference evidence="13" key="1">
    <citation type="submission" date="2022-07" db="EMBL/GenBank/DDBJ databases">
        <title>Chromosome-level genome of Muraenolepis orangiensis.</title>
        <authorList>
            <person name="Kim J."/>
        </authorList>
    </citation>
    <scope>NUCLEOTIDE SEQUENCE</scope>
    <source>
        <strain evidence="13">KU_S4_2022</strain>
        <tissue evidence="13">Muscle</tissue>
    </source>
</reference>
<feature type="compositionally biased region" description="Polar residues" evidence="11">
    <location>
        <begin position="9"/>
        <end position="19"/>
    </location>
</feature>